<dbReference type="PANTHER" id="PTHR30627">
    <property type="entry name" value="PEPTIDOGLYCAN D,D-TRANSPEPTIDASE"/>
    <property type="match status" value="1"/>
</dbReference>
<dbReference type="SUPFAM" id="SSF56601">
    <property type="entry name" value="beta-lactamase/transpeptidase-like"/>
    <property type="match status" value="1"/>
</dbReference>
<feature type="domain" description="NTF2-like N-terminal transpeptidase" evidence="2">
    <location>
        <begin position="26"/>
        <end position="133"/>
    </location>
</feature>
<evidence type="ECO:0000313" key="4">
    <source>
        <dbReference type="Proteomes" id="UP000832041"/>
    </source>
</evidence>
<organism evidence="3 4">
    <name type="scientific">Thermobifida alba</name>
    <name type="common">Thermomonospora alba</name>
    <dbReference type="NCBI Taxonomy" id="53522"/>
    <lineage>
        <taxon>Bacteria</taxon>
        <taxon>Bacillati</taxon>
        <taxon>Actinomycetota</taxon>
        <taxon>Actinomycetes</taxon>
        <taxon>Streptosporangiales</taxon>
        <taxon>Nocardiopsidaceae</taxon>
        <taxon>Thermobifida</taxon>
    </lineage>
</organism>
<proteinExistence type="predicted"/>
<evidence type="ECO:0000313" key="3">
    <source>
        <dbReference type="EMBL" id="UPT23326.1"/>
    </source>
</evidence>
<gene>
    <name evidence="3" type="ORF">FOF52_04305</name>
</gene>
<reference evidence="3 4" key="1">
    <citation type="submission" date="2020-04" db="EMBL/GenBank/DDBJ databases">
        <title>Thermobifida alba genome sequencing and assembly.</title>
        <authorList>
            <person name="Luzics S."/>
            <person name="Horvath B."/>
            <person name="Nagy I."/>
            <person name="Toth A."/>
            <person name="Nagy I."/>
            <person name="Kukolya J."/>
        </authorList>
    </citation>
    <scope>NUCLEOTIDE SEQUENCE [LARGE SCALE GENOMIC DNA]</scope>
    <source>
        <strain evidence="3 4">DSM 43795</strain>
    </source>
</reference>
<dbReference type="Proteomes" id="UP000832041">
    <property type="component" value="Chromosome"/>
</dbReference>
<dbReference type="SUPFAM" id="SSF54427">
    <property type="entry name" value="NTF2-like"/>
    <property type="match status" value="1"/>
</dbReference>
<dbReference type="InterPro" id="IPR012338">
    <property type="entry name" value="Beta-lactam/transpept-like"/>
</dbReference>
<accession>A0ABY4L6M5</accession>
<name>A0ABY4L6M5_THEAE</name>
<dbReference type="EMBL" id="CP051627">
    <property type="protein sequence ID" value="UPT23326.1"/>
    <property type="molecule type" value="Genomic_DNA"/>
</dbReference>
<sequence length="540" mass="55370">MAVLAAVLVVALVGGGVYWYLASRPAPEDTVAAYAAAWSSGDHPALDRLATSGEASALHSAVAENLGVESVEVTTGATVVDGDTATAPFTATLALGDTGEWTYEGELPLRRVDGQWKVDFSPAALHPALGPGQTLARSDTWGERGRVLASDGTPVDTPDVSGSIQMIVGEVGPATAEDVAELGPAYDEGDPVGKSGLQRSLQARLAGTPTTLIQVVEEGTEPVEEPEDSAVVGTVEGAPGQDVTLSIDLEVQQAAANAIIGQSKETALVAIRPSTGEVLAVANVPGGFNRALEGQYAPGSTFKIISYDALLGAGLGTDATMDCAETVDVGGWPFRNAGEAAYGAQSVTEAFATSCNTALISEVVTRLDASSLVAAAERYGFNRDLDLGVPTFTPTFPTPENETLLAAMSIGQGQMLTSPVHMATVPAAVADGHWRAPVLVTDPAPADRPAPVPVDHAEQLRAMMRAVVTDGTAEDVGFTGEVHGKTGTAEYGEYVEDEEMSAHGWFVGFEGDVAFAVIVEDGGSGAGAAAPLAQRFLAGL</sequence>
<feature type="domain" description="Penicillin-binding protein transpeptidase" evidence="1">
    <location>
        <begin position="267"/>
        <end position="537"/>
    </location>
</feature>
<keyword evidence="4" id="KW-1185">Reference proteome</keyword>
<dbReference type="InterPro" id="IPR001460">
    <property type="entry name" value="PCN-bd_Tpept"/>
</dbReference>
<dbReference type="InterPro" id="IPR032710">
    <property type="entry name" value="NTF2-like_dom_sf"/>
</dbReference>
<dbReference type="Gene3D" id="3.90.1310.10">
    <property type="entry name" value="Penicillin-binding protein 2a (Domain 2)"/>
    <property type="match status" value="1"/>
</dbReference>
<dbReference type="PANTHER" id="PTHR30627:SF24">
    <property type="entry name" value="PENICILLIN-BINDING PROTEIN 4B"/>
    <property type="match status" value="1"/>
</dbReference>
<dbReference type="Pfam" id="PF00905">
    <property type="entry name" value="Transpeptidase"/>
    <property type="match status" value="1"/>
</dbReference>
<evidence type="ECO:0000259" key="2">
    <source>
        <dbReference type="Pfam" id="PF05223"/>
    </source>
</evidence>
<dbReference type="Pfam" id="PF05223">
    <property type="entry name" value="MecA_N"/>
    <property type="match status" value="1"/>
</dbReference>
<protein>
    <submittedName>
        <fullName evidence="3">Penicillin-binding protein</fullName>
    </submittedName>
</protein>
<dbReference type="InterPro" id="IPR050515">
    <property type="entry name" value="Beta-lactam/transpept"/>
</dbReference>
<dbReference type="Gene3D" id="3.40.710.10">
    <property type="entry name" value="DD-peptidase/beta-lactamase superfamily"/>
    <property type="match status" value="1"/>
</dbReference>
<evidence type="ECO:0000259" key="1">
    <source>
        <dbReference type="Pfam" id="PF00905"/>
    </source>
</evidence>
<dbReference type="InterPro" id="IPR007887">
    <property type="entry name" value="MecA_N"/>
</dbReference>